<dbReference type="InterPro" id="IPR036249">
    <property type="entry name" value="Thioredoxin-like_sf"/>
</dbReference>
<dbReference type="RefSeq" id="WP_161110621.1">
    <property type="nucleotide sequence ID" value="NZ_WWHY01000001.1"/>
</dbReference>
<dbReference type="Pfam" id="PF14559">
    <property type="entry name" value="TPR_19"/>
    <property type="match status" value="1"/>
</dbReference>
<gene>
    <name evidence="2" type="ORF">GTW20_07865</name>
</gene>
<dbReference type="AlphaFoldDB" id="A0A7K2IQM8"/>
<dbReference type="GO" id="GO:0016491">
    <property type="term" value="F:oxidoreductase activity"/>
    <property type="evidence" value="ECO:0007669"/>
    <property type="project" value="InterPro"/>
</dbReference>
<protein>
    <submittedName>
        <fullName evidence="2">Tetratricopeptide repeat protein</fullName>
    </submittedName>
</protein>
<dbReference type="Proteomes" id="UP000467124">
    <property type="component" value="Unassembled WGS sequence"/>
</dbReference>
<dbReference type="PANTHER" id="PTHR13887:SF41">
    <property type="entry name" value="THIOREDOXIN SUPERFAMILY PROTEIN"/>
    <property type="match status" value="1"/>
</dbReference>
<comment type="caution">
    <text evidence="2">The sequence shown here is derived from an EMBL/GenBank/DDBJ whole genome shotgun (WGS) entry which is preliminary data.</text>
</comment>
<evidence type="ECO:0000259" key="1">
    <source>
        <dbReference type="Pfam" id="PF01323"/>
    </source>
</evidence>
<dbReference type="CDD" id="cd03024">
    <property type="entry name" value="DsbA_FrnE"/>
    <property type="match status" value="1"/>
</dbReference>
<dbReference type="SUPFAM" id="SSF52833">
    <property type="entry name" value="Thioredoxin-like"/>
    <property type="match status" value="1"/>
</dbReference>
<dbReference type="Pfam" id="PF01323">
    <property type="entry name" value="DSBA"/>
    <property type="match status" value="1"/>
</dbReference>
<accession>A0A7K2IQM8</accession>
<organism evidence="2 3">
    <name type="scientific">Nocardiopsis alba</name>
    <dbReference type="NCBI Taxonomy" id="53437"/>
    <lineage>
        <taxon>Bacteria</taxon>
        <taxon>Bacillati</taxon>
        <taxon>Actinomycetota</taxon>
        <taxon>Actinomycetes</taxon>
        <taxon>Streptosporangiales</taxon>
        <taxon>Nocardiopsidaceae</taxon>
        <taxon>Nocardiopsis</taxon>
    </lineage>
</organism>
<name>A0A7K2IQM8_9ACTN</name>
<sequence length="326" mass="35480">MRIEIWADVVCPWAYIGRRRLERALRNHEGEKVEVVWRPYLIDPAAPAVSEPLDEAVRDPFVEDAMLSCGPAGTTLEENWARVSEIAAAEGLGDRWGAAWRVDSRRAHRLLALAEEEGGPALQDAVAERVLRAHFVEERDIGDPEVLAALATEAGFGRGGSALADGGGERLVRERLLVGKAEGVATSPTFVLNGMSLAGAQPSELIEEFLGEAARRSPRRLPEEVERLRRAEALVDLRDPLGALELLGPLLEEHGSDRALRLLAARAYYHSAQLGRARRTLEGLIADGADDAYAHLLLGTTLRRQGEKETAGPHLRLAAVMDPSLA</sequence>
<proteinExistence type="predicted"/>
<dbReference type="SUPFAM" id="SSF48452">
    <property type="entry name" value="TPR-like"/>
    <property type="match status" value="1"/>
</dbReference>
<feature type="domain" description="DSBA-like thioredoxin" evidence="1">
    <location>
        <begin position="3"/>
        <end position="210"/>
    </location>
</feature>
<reference evidence="2 3" key="1">
    <citation type="journal article" date="2019" name="Nat. Commun.">
        <title>The antimicrobial potential of Streptomyces from insect microbiomes.</title>
        <authorList>
            <person name="Chevrette M.G."/>
            <person name="Carlson C.M."/>
            <person name="Ortega H.E."/>
            <person name="Thomas C."/>
            <person name="Ananiev G.E."/>
            <person name="Barns K.J."/>
            <person name="Book A.J."/>
            <person name="Cagnazzo J."/>
            <person name="Carlos C."/>
            <person name="Flanigan W."/>
            <person name="Grubbs K.J."/>
            <person name="Horn H.A."/>
            <person name="Hoffmann F.M."/>
            <person name="Klassen J.L."/>
            <person name="Knack J.J."/>
            <person name="Lewin G.R."/>
            <person name="McDonald B.R."/>
            <person name="Muller L."/>
            <person name="Melo W.G.P."/>
            <person name="Pinto-Tomas A.A."/>
            <person name="Schmitz A."/>
            <person name="Wendt-Pienkowski E."/>
            <person name="Wildman S."/>
            <person name="Zhao M."/>
            <person name="Zhang F."/>
            <person name="Bugni T.S."/>
            <person name="Andes D.R."/>
            <person name="Pupo M.T."/>
            <person name="Currie C.R."/>
        </authorList>
    </citation>
    <scope>NUCLEOTIDE SEQUENCE [LARGE SCALE GENOMIC DNA]</scope>
    <source>
        <strain evidence="2 3">SID5840</strain>
    </source>
</reference>
<dbReference type="InterPro" id="IPR011990">
    <property type="entry name" value="TPR-like_helical_dom_sf"/>
</dbReference>
<dbReference type="Gene3D" id="1.25.40.10">
    <property type="entry name" value="Tetratricopeptide repeat domain"/>
    <property type="match status" value="1"/>
</dbReference>
<dbReference type="EMBL" id="WWHY01000001">
    <property type="protein sequence ID" value="MYR32186.1"/>
    <property type="molecule type" value="Genomic_DNA"/>
</dbReference>
<evidence type="ECO:0000313" key="2">
    <source>
        <dbReference type="EMBL" id="MYR32186.1"/>
    </source>
</evidence>
<dbReference type="Gene3D" id="3.40.30.10">
    <property type="entry name" value="Glutaredoxin"/>
    <property type="match status" value="1"/>
</dbReference>
<dbReference type="InterPro" id="IPR001853">
    <property type="entry name" value="DSBA-like_thioredoxin_dom"/>
</dbReference>
<dbReference type="PANTHER" id="PTHR13887">
    <property type="entry name" value="GLUTATHIONE S-TRANSFERASE KAPPA"/>
    <property type="match status" value="1"/>
</dbReference>
<evidence type="ECO:0000313" key="3">
    <source>
        <dbReference type="Proteomes" id="UP000467124"/>
    </source>
</evidence>